<accession>A0ABR1KLK4</accession>
<comment type="caution">
    <text evidence="1">The sequence shown here is derived from an EMBL/GenBank/DDBJ whole genome shotgun (WGS) entry which is preliminary data.</text>
</comment>
<organism evidence="1 2">
    <name type="scientific">Phyllosticta citriasiana</name>
    <dbReference type="NCBI Taxonomy" id="595635"/>
    <lineage>
        <taxon>Eukaryota</taxon>
        <taxon>Fungi</taxon>
        <taxon>Dikarya</taxon>
        <taxon>Ascomycota</taxon>
        <taxon>Pezizomycotina</taxon>
        <taxon>Dothideomycetes</taxon>
        <taxon>Dothideomycetes incertae sedis</taxon>
        <taxon>Botryosphaeriales</taxon>
        <taxon>Phyllostictaceae</taxon>
        <taxon>Phyllosticta</taxon>
    </lineage>
</organism>
<reference evidence="1 2" key="1">
    <citation type="submission" date="2024-04" db="EMBL/GenBank/DDBJ databases">
        <title>Phyllosticta paracitricarpa is synonymous to the EU quarantine fungus P. citricarpa based on phylogenomic analyses.</title>
        <authorList>
            <consortium name="Lawrence Berkeley National Laboratory"/>
            <person name="Van Ingen-Buijs V.A."/>
            <person name="Van Westerhoven A.C."/>
            <person name="Haridas S."/>
            <person name="Skiadas P."/>
            <person name="Martin F."/>
            <person name="Groenewald J.Z."/>
            <person name="Crous P.W."/>
            <person name="Seidl M.F."/>
        </authorList>
    </citation>
    <scope>NUCLEOTIDE SEQUENCE [LARGE SCALE GENOMIC DNA]</scope>
    <source>
        <strain evidence="1 2">CBS 123371</strain>
    </source>
</reference>
<keyword evidence="2" id="KW-1185">Reference proteome</keyword>
<evidence type="ECO:0000313" key="2">
    <source>
        <dbReference type="Proteomes" id="UP001363622"/>
    </source>
</evidence>
<protein>
    <submittedName>
        <fullName evidence="1">Uncharacterized protein</fullName>
    </submittedName>
</protein>
<evidence type="ECO:0000313" key="1">
    <source>
        <dbReference type="EMBL" id="KAK7517374.1"/>
    </source>
</evidence>
<name>A0ABR1KLK4_9PEZI</name>
<dbReference type="EMBL" id="JBBPHU010000005">
    <property type="protein sequence ID" value="KAK7517374.1"/>
    <property type="molecule type" value="Genomic_DNA"/>
</dbReference>
<sequence length="233" mass="26392">MPPSTGSRFMRAARTFALYTTTGAAVGFAGWKVYSRKTQFQEIDVSSPAYSSIASSVARINPHKNRPVMLDHCERRVPLSQLQTTDLDELTRRFCAGVWSGSGFELQRRIMERAFRQLDGRETDLWERADMEKSAYKVGERIADHFEVVGRASDKVVVRCGDSPRKQGPRNNDGIFSIEVRKDGDDAVFAMKSFFFDSTEEGASAAPPSALFDYLHREYAKLWMETSVRKLLK</sequence>
<gene>
    <name evidence="1" type="ORF">IWZ03DRAFT_170550</name>
</gene>
<proteinExistence type="predicted"/>
<dbReference type="Proteomes" id="UP001363622">
    <property type="component" value="Unassembled WGS sequence"/>
</dbReference>